<evidence type="ECO:0000256" key="4">
    <source>
        <dbReference type="ARBA" id="ARBA00023125"/>
    </source>
</evidence>
<evidence type="ECO:0000313" key="8">
    <source>
        <dbReference type="Proteomes" id="UP000317429"/>
    </source>
</evidence>
<keyword evidence="5" id="KW-0804">Transcription</keyword>
<dbReference type="InterPro" id="IPR025662">
    <property type="entry name" value="Sigma_54_int_dom_ATP-bd_1"/>
</dbReference>
<keyword evidence="4" id="KW-0238">DNA-binding</keyword>
<protein>
    <submittedName>
        <fullName evidence="7">Formate hydrogenlyase transcriptional activator</fullName>
    </submittedName>
</protein>
<dbReference type="InterPro" id="IPR025943">
    <property type="entry name" value="Sigma_54_int_dom_ATP-bd_2"/>
</dbReference>
<dbReference type="PROSITE" id="PS50045">
    <property type="entry name" value="SIGMA54_INTERACT_4"/>
    <property type="match status" value="1"/>
</dbReference>
<dbReference type="SUPFAM" id="SSF52540">
    <property type="entry name" value="P-loop containing nucleoside triphosphate hydrolases"/>
    <property type="match status" value="1"/>
</dbReference>
<dbReference type="SMART" id="SM00065">
    <property type="entry name" value="GAF"/>
    <property type="match status" value="1"/>
</dbReference>
<evidence type="ECO:0000313" key="7">
    <source>
        <dbReference type="EMBL" id="QDU89138.1"/>
    </source>
</evidence>
<evidence type="ECO:0000256" key="1">
    <source>
        <dbReference type="ARBA" id="ARBA00022741"/>
    </source>
</evidence>
<dbReference type="PANTHER" id="PTHR32071">
    <property type="entry name" value="TRANSCRIPTIONAL REGULATORY PROTEIN"/>
    <property type="match status" value="1"/>
</dbReference>
<dbReference type="KEGG" id="pnd:Pla175_25250"/>
<dbReference type="PROSITE" id="PS00675">
    <property type="entry name" value="SIGMA54_INTERACT_1"/>
    <property type="match status" value="1"/>
</dbReference>
<reference evidence="7 8" key="1">
    <citation type="submission" date="2019-02" db="EMBL/GenBank/DDBJ databases">
        <title>Deep-cultivation of Planctomycetes and their phenomic and genomic characterization uncovers novel biology.</title>
        <authorList>
            <person name="Wiegand S."/>
            <person name="Jogler M."/>
            <person name="Boedeker C."/>
            <person name="Pinto D."/>
            <person name="Vollmers J."/>
            <person name="Rivas-Marin E."/>
            <person name="Kohn T."/>
            <person name="Peeters S.H."/>
            <person name="Heuer A."/>
            <person name="Rast P."/>
            <person name="Oberbeckmann S."/>
            <person name="Bunk B."/>
            <person name="Jeske O."/>
            <person name="Meyerdierks A."/>
            <person name="Storesund J.E."/>
            <person name="Kallscheuer N."/>
            <person name="Luecker S."/>
            <person name="Lage O.M."/>
            <person name="Pohl T."/>
            <person name="Merkel B.J."/>
            <person name="Hornburger P."/>
            <person name="Mueller R.-W."/>
            <person name="Bruemmer F."/>
            <person name="Labrenz M."/>
            <person name="Spormann A.M."/>
            <person name="Op den Camp H."/>
            <person name="Overmann J."/>
            <person name="Amann R."/>
            <person name="Jetten M.S.M."/>
            <person name="Mascher T."/>
            <person name="Medema M.H."/>
            <person name="Devos D.P."/>
            <person name="Kaster A.-K."/>
            <person name="Ovreas L."/>
            <person name="Rohde M."/>
            <person name="Galperin M.Y."/>
            <person name="Jogler C."/>
        </authorList>
    </citation>
    <scope>NUCLEOTIDE SEQUENCE [LARGE SCALE GENOMIC DNA]</scope>
    <source>
        <strain evidence="7 8">Pla175</strain>
    </source>
</reference>
<dbReference type="RefSeq" id="WP_145292081.1">
    <property type="nucleotide sequence ID" value="NZ_CP036291.1"/>
</dbReference>
<keyword evidence="7" id="KW-0456">Lyase</keyword>
<evidence type="ECO:0000259" key="6">
    <source>
        <dbReference type="PROSITE" id="PS50045"/>
    </source>
</evidence>
<gene>
    <name evidence="7" type="primary">fhlA</name>
    <name evidence="7" type="ORF">Pla175_25250</name>
</gene>
<dbReference type="InterPro" id="IPR027417">
    <property type="entry name" value="P-loop_NTPase"/>
</dbReference>
<accession>A0A518DCD2</accession>
<dbReference type="InterPro" id="IPR003593">
    <property type="entry name" value="AAA+_ATPase"/>
</dbReference>
<dbReference type="CDD" id="cd00009">
    <property type="entry name" value="AAA"/>
    <property type="match status" value="1"/>
</dbReference>
<dbReference type="PROSITE" id="PS00676">
    <property type="entry name" value="SIGMA54_INTERACT_2"/>
    <property type="match status" value="1"/>
</dbReference>
<dbReference type="InterPro" id="IPR025944">
    <property type="entry name" value="Sigma_54_int_dom_CS"/>
</dbReference>
<dbReference type="PROSITE" id="PS00688">
    <property type="entry name" value="SIGMA54_INTERACT_3"/>
    <property type="match status" value="1"/>
</dbReference>
<organism evidence="7 8">
    <name type="scientific">Pirellulimonas nuda</name>
    <dbReference type="NCBI Taxonomy" id="2528009"/>
    <lineage>
        <taxon>Bacteria</taxon>
        <taxon>Pseudomonadati</taxon>
        <taxon>Planctomycetota</taxon>
        <taxon>Planctomycetia</taxon>
        <taxon>Pirellulales</taxon>
        <taxon>Lacipirellulaceae</taxon>
        <taxon>Pirellulimonas</taxon>
    </lineage>
</organism>
<dbReference type="EMBL" id="CP036291">
    <property type="protein sequence ID" value="QDU89138.1"/>
    <property type="molecule type" value="Genomic_DNA"/>
</dbReference>
<evidence type="ECO:0000256" key="2">
    <source>
        <dbReference type="ARBA" id="ARBA00022840"/>
    </source>
</evidence>
<proteinExistence type="predicted"/>
<dbReference type="PANTHER" id="PTHR32071:SF57">
    <property type="entry name" value="C4-DICARBOXYLATE TRANSPORT TRANSCRIPTIONAL REGULATORY PROTEIN DCTD"/>
    <property type="match status" value="1"/>
</dbReference>
<keyword evidence="2" id="KW-0067">ATP-binding</keyword>
<dbReference type="Proteomes" id="UP000317429">
    <property type="component" value="Chromosome"/>
</dbReference>
<dbReference type="Gene3D" id="3.30.450.40">
    <property type="match status" value="1"/>
</dbReference>
<dbReference type="AlphaFoldDB" id="A0A518DCD2"/>
<dbReference type="Gene3D" id="1.10.10.60">
    <property type="entry name" value="Homeodomain-like"/>
    <property type="match status" value="1"/>
</dbReference>
<dbReference type="GO" id="GO:0005524">
    <property type="term" value="F:ATP binding"/>
    <property type="evidence" value="ECO:0007669"/>
    <property type="project" value="UniProtKB-KW"/>
</dbReference>
<dbReference type="OrthoDB" id="9807827at2"/>
<keyword evidence="3" id="KW-0805">Transcription regulation</keyword>
<keyword evidence="8" id="KW-1185">Reference proteome</keyword>
<dbReference type="Gene3D" id="1.10.8.60">
    <property type="match status" value="1"/>
</dbReference>
<evidence type="ECO:0000256" key="5">
    <source>
        <dbReference type="ARBA" id="ARBA00023163"/>
    </source>
</evidence>
<dbReference type="Pfam" id="PF01590">
    <property type="entry name" value="GAF"/>
    <property type="match status" value="1"/>
</dbReference>
<dbReference type="InterPro" id="IPR058031">
    <property type="entry name" value="AAA_lid_NorR"/>
</dbReference>
<keyword evidence="1" id="KW-0547">Nucleotide-binding</keyword>
<evidence type="ECO:0000256" key="3">
    <source>
        <dbReference type="ARBA" id="ARBA00023015"/>
    </source>
</evidence>
<dbReference type="InterPro" id="IPR003018">
    <property type="entry name" value="GAF"/>
</dbReference>
<dbReference type="Pfam" id="PF25601">
    <property type="entry name" value="AAA_lid_14"/>
    <property type="match status" value="1"/>
</dbReference>
<dbReference type="GO" id="GO:0006355">
    <property type="term" value="P:regulation of DNA-templated transcription"/>
    <property type="evidence" value="ECO:0007669"/>
    <property type="project" value="InterPro"/>
</dbReference>
<feature type="domain" description="Sigma-54 factor interaction" evidence="6">
    <location>
        <begin position="222"/>
        <end position="451"/>
    </location>
</feature>
<dbReference type="SUPFAM" id="SSF55781">
    <property type="entry name" value="GAF domain-like"/>
    <property type="match status" value="1"/>
</dbReference>
<dbReference type="InterPro" id="IPR029016">
    <property type="entry name" value="GAF-like_dom_sf"/>
</dbReference>
<dbReference type="Pfam" id="PF00158">
    <property type="entry name" value="Sigma54_activat"/>
    <property type="match status" value="1"/>
</dbReference>
<dbReference type="GO" id="GO:0016829">
    <property type="term" value="F:lyase activity"/>
    <property type="evidence" value="ECO:0007669"/>
    <property type="project" value="UniProtKB-KW"/>
</dbReference>
<dbReference type="FunFam" id="3.40.50.300:FF:000006">
    <property type="entry name" value="DNA-binding transcriptional regulator NtrC"/>
    <property type="match status" value="1"/>
</dbReference>
<sequence>MASTASSAPLIEDPKRLLLDLALQRELPELLDLLVSRIAASDAVALTRLWLVRSGEGCETCPMRSECPDRSQCLHLVASSGRSIVDPNQDLSRTDGQFRRFPIGVRKVGRIAATGEAIEAPDMAELPSWIAKPDWVRDEEIVGFAGQPLSHHGMVLGVLGVFTRARIREGCLDWLRMVADHAAVAIAHAYAWEEVERLRKRLEEENEYLQQEAAAEQGFGEMLGVSPALRNVSQQIDLVAPTDSTVLILGESGAGKEVVARELHRRSMRADRPLIKVNCAAIPRELFESEFFGHIRGAFTGALRDRTGRFELADGGTLFLDEVGEVPLDLQSKLLRVLQEGEIERIGEEQTRRVDVRIIAATNRNLLEESRQKRFREDLYYRLSVFPIELPPLRERREDIAVLAEHFLQQSRQRLATVPPRLTKAVARKLERYDWPGNVRELQHVIERAVILSRGGPLRIDLKEPNNGATPSALAVEAEVLTDAQVRQFERENLQRAVEASGGKIHGPDGAAELLGVKPTTLASRLRAMGIKRA</sequence>
<dbReference type="InterPro" id="IPR002078">
    <property type="entry name" value="Sigma_54_int"/>
</dbReference>
<dbReference type="Gene3D" id="3.40.50.300">
    <property type="entry name" value="P-loop containing nucleotide triphosphate hydrolases"/>
    <property type="match status" value="1"/>
</dbReference>
<dbReference type="SMART" id="SM00382">
    <property type="entry name" value="AAA"/>
    <property type="match status" value="1"/>
</dbReference>
<dbReference type="GO" id="GO:0003677">
    <property type="term" value="F:DNA binding"/>
    <property type="evidence" value="ECO:0007669"/>
    <property type="project" value="UniProtKB-KW"/>
</dbReference>
<name>A0A518DCD2_9BACT</name>